<accession>A0ABN4AJY8</accession>
<protein>
    <submittedName>
        <fullName evidence="3">N-acylglucosamine 2-epimerase</fullName>
    </submittedName>
</protein>
<dbReference type="Pfam" id="PF07221">
    <property type="entry name" value="GlcNAc_2-epim"/>
    <property type="match status" value="1"/>
</dbReference>
<dbReference type="InterPro" id="IPR010819">
    <property type="entry name" value="AGE/CE"/>
</dbReference>
<dbReference type="PANTHER" id="PTHR15108">
    <property type="entry name" value="N-ACYLGLUCOSAMINE-2-EPIMERASE"/>
    <property type="match status" value="1"/>
</dbReference>
<gene>
    <name evidence="3" type="ordered locus">Emtol_1243</name>
</gene>
<organism evidence="3 4">
    <name type="scientific">Emticicia oligotrophica (strain DSM 17448 / CIP 109782 / MTCC 6937 / GPTSA100-15)</name>
    <dbReference type="NCBI Taxonomy" id="929562"/>
    <lineage>
        <taxon>Bacteria</taxon>
        <taxon>Pseudomonadati</taxon>
        <taxon>Bacteroidota</taxon>
        <taxon>Cytophagia</taxon>
        <taxon>Cytophagales</taxon>
        <taxon>Leadbetterellaceae</taxon>
        <taxon>Emticicia</taxon>
    </lineage>
</organism>
<dbReference type="InterPro" id="IPR008928">
    <property type="entry name" value="6-hairpin_glycosidase_sf"/>
</dbReference>
<evidence type="ECO:0000313" key="3">
    <source>
        <dbReference type="EMBL" id="AFK02392.1"/>
    </source>
</evidence>
<proteinExistence type="inferred from homology"/>
<dbReference type="SUPFAM" id="SSF48208">
    <property type="entry name" value="Six-hairpin glycosidases"/>
    <property type="match status" value="1"/>
</dbReference>
<evidence type="ECO:0000313" key="4">
    <source>
        <dbReference type="Proteomes" id="UP000002875"/>
    </source>
</evidence>
<dbReference type="Gene3D" id="1.50.10.10">
    <property type="match status" value="1"/>
</dbReference>
<dbReference type="InterPro" id="IPR012341">
    <property type="entry name" value="6hp_glycosidase-like_sf"/>
</dbReference>
<evidence type="ECO:0000256" key="2">
    <source>
        <dbReference type="ARBA" id="ARBA00023235"/>
    </source>
</evidence>
<dbReference type="RefSeq" id="WP_015028092.1">
    <property type="nucleotide sequence ID" value="NC_018748.1"/>
</dbReference>
<keyword evidence="4" id="KW-1185">Reference proteome</keyword>
<dbReference type="Proteomes" id="UP000002875">
    <property type="component" value="Chromosome"/>
</dbReference>
<keyword evidence="2" id="KW-0413">Isomerase</keyword>
<dbReference type="EMBL" id="CP002961">
    <property type="protein sequence ID" value="AFK02392.1"/>
    <property type="molecule type" value="Genomic_DNA"/>
</dbReference>
<comment type="similarity">
    <text evidence="1">Belongs to the N-acylglucosamine 2-epimerase family.</text>
</comment>
<reference evidence="3 4" key="1">
    <citation type="submission" date="2011-07" db="EMBL/GenBank/DDBJ databases">
        <title>The complete genome of chromosome of Emticicia oligotrophica DSM 17448.</title>
        <authorList>
            <consortium name="US DOE Joint Genome Institute (JGI-PGF)"/>
            <person name="Lucas S."/>
            <person name="Han J."/>
            <person name="Lapidus A."/>
            <person name="Bruce D."/>
            <person name="Goodwin L."/>
            <person name="Pitluck S."/>
            <person name="Peters L."/>
            <person name="Kyrpides N."/>
            <person name="Mavromatis K."/>
            <person name="Ivanova N."/>
            <person name="Ovchinnikova G."/>
            <person name="Teshima H."/>
            <person name="Detter J.C."/>
            <person name="Tapia R."/>
            <person name="Han C."/>
            <person name="Land M."/>
            <person name="Hauser L."/>
            <person name="Markowitz V."/>
            <person name="Cheng J.-F."/>
            <person name="Hugenholtz P."/>
            <person name="Woyke T."/>
            <person name="Wu D."/>
            <person name="Tindall B."/>
            <person name="Pomrenke H."/>
            <person name="Brambilla E."/>
            <person name="Klenk H.-P."/>
            <person name="Eisen J.A."/>
        </authorList>
    </citation>
    <scope>NUCLEOTIDE SEQUENCE [LARGE SCALE GENOMIC DNA]</scope>
    <source>
        <strain evidence="3 4">DSM 17448</strain>
    </source>
</reference>
<name>A0ABN4AJY8_EMTOG</name>
<evidence type="ECO:0000256" key="1">
    <source>
        <dbReference type="ARBA" id="ARBA00008558"/>
    </source>
</evidence>
<sequence length="422" mass="49500">MNPIQARELRDEIENYLNNSLLPFWITRTVDNQYGGFLTHFDQYGNDSGEDEKSLIAQSRSVFTYSSAHRAGYGGGKLAEMARHGVDFMLNKMWDEEYGGFYWMMNRKGEVVIDEKIVYGHSFAIYSLSEYTLATGDPRGREYAEKVFDLLQKHVVDTNYGGYWEMFHRNWDLKGPGAAGGDRKTLDAHMHLMEAFTTLYECTGQQVHRRKLLEIIEILTKKIMHPKYGTGIPQFWADWSVAPQIKFDIVWGWDRFTEDGQKAAAEDNTSYGHNSEFAWLLMHALDILKLPYDLHHEQIQKSFSHSVDYGIDWEFGGVYVEGSHAGEVYDREKEFWQQAEMLIGMLDAYRYLKDEKYWNAYVNVHRFVFDKMINHSLGEWWPLMTRQGEPIWKHMSHSWKINYHDVRSMIQSVVRLNKLLEA</sequence>